<evidence type="ECO:0000313" key="5">
    <source>
        <dbReference type="EMBL" id="MEB3344773.1"/>
    </source>
</evidence>
<name>A0ABU5ZRW3_9FLAO</name>
<dbReference type="GO" id="GO:0016787">
    <property type="term" value="F:hydrolase activity"/>
    <property type="evidence" value="ECO:0007669"/>
    <property type="project" value="UniProtKB-KW"/>
</dbReference>
<evidence type="ECO:0000313" key="6">
    <source>
        <dbReference type="Proteomes" id="UP001327027"/>
    </source>
</evidence>
<sequence>MKKLLGFRGVVIMSIVLQLNSGCMAKREYEYKFQNPELSVEDRAEDLVSQMTLSEKVSQMRYDAPAIDRLGVPAYNWWNECLHGVARAGEATVFPQAIGMGATFNKSLINQIGTVISDEARAKHHRFVNEDKRGIYQGLTFWTPNINIFRDPRWGRGQETYGEDPYLTARMGVNFIKGLQGDDPNHLKVVATAKHFAVHSGPEKSRHEDNYHTSNKDLRETYLPAFEASIKEANVQSVMCAYNRYRDEACCGSNLLLNDILRKEWGFDGYVVSDCWAINDFWEPSKHELVKTPAEASALAVNRGTDLNCGDAFDPNLNEAVLKELIEEEQIDRALSRLMTARFKLGMFDPQETVSWSKIPYSVVGSDKHYQLSEKTARESIVLLKNDNNVLPLKKDISSIAIIGPNANAKQVLLGNYHGTPHNSITPLKAIKEKLPNTKIHYAKGSDIAKGWPLLNKIPSSVLKTGDHPGLKGAYFDNQEWKGNPKMTRIDSVIDFVWMPKKPIDNLTSDDFSIRWTGQLIPKETGRYRIGLRASSAGKLFMNDSLKVEFSDDHEPKMRYFDTVLDKGKAYDIKIEYYNYHTDPQAQLVWAKLDEDLLSPAIEAAKKSEVTILCLGLSPDIEGEEMPVVLDGFDKGDRSKISLPQSQITLMKEIQALGKPVVLVLMNGSALAINWANDHIPAIVESWYPGEFGGKAIADVLFGDYNPGGRLPVTFYKSVEDLPDFKSYDMTNRTYKYFQGDPLFPFGHGLSYTNFSYSNLKIPESVDINKDIKVSVDVTNSGSKNGDEVVQLYFSQKIENNNGPKHSLVGFERINLDPGQKITVAFKITPKQYALIDNEGKEQVIPGPVQIFVGGKQPNLKSENDAKTTQVIARTIKIK</sequence>
<dbReference type="InterPro" id="IPR017853">
    <property type="entry name" value="GH"/>
</dbReference>
<proteinExistence type="inferred from homology"/>
<dbReference type="InterPro" id="IPR002772">
    <property type="entry name" value="Glyco_hydro_3_C"/>
</dbReference>
<keyword evidence="6" id="KW-1185">Reference proteome</keyword>
<comment type="caution">
    <text evidence="5">The sequence shown here is derived from an EMBL/GenBank/DDBJ whole genome shotgun (WGS) entry which is preliminary data.</text>
</comment>
<dbReference type="InterPro" id="IPR036962">
    <property type="entry name" value="Glyco_hydro_3_N_sf"/>
</dbReference>
<dbReference type="InterPro" id="IPR001764">
    <property type="entry name" value="Glyco_hydro_3_N"/>
</dbReference>
<dbReference type="RefSeq" id="WP_324178811.1">
    <property type="nucleotide sequence ID" value="NZ_BAABAW010000003.1"/>
</dbReference>
<dbReference type="EMBL" id="JAYKLX010000002">
    <property type="protein sequence ID" value="MEB3344773.1"/>
    <property type="molecule type" value="Genomic_DNA"/>
</dbReference>
<reference evidence="5 6" key="1">
    <citation type="journal article" date="2013" name="Int. J. Syst. Evol. Microbiol.">
        <title>Aquimarina gracilis sp. nov., isolated from the gut microflora of a mussel, Mytilus coruscus, and emended description of Aquimarina spongiae.</title>
        <authorList>
            <person name="Park S.C."/>
            <person name="Choe H.N."/>
            <person name="Baik K.S."/>
            <person name="Seong C.N."/>
        </authorList>
    </citation>
    <scope>NUCLEOTIDE SEQUENCE [LARGE SCALE GENOMIC DNA]</scope>
    <source>
        <strain evidence="5 6">PSC32</strain>
    </source>
</reference>
<dbReference type="SUPFAM" id="SSF56988">
    <property type="entry name" value="Anthrax protective antigen"/>
    <property type="match status" value="1"/>
</dbReference>
<dbReference type="InterPro" id="IPR013783">
    <property type="entry name" value="Ig-like_fold"/>
</dbReference>
<dbReference type="Pfam" id="PF01915">
    <property type="entry name" value="Glyco_hydro_3_C"/>
    <property type="match status" value="1"/>
</dbReference>
<dbReference type="Gene3D" id="3.40.50.1700">
    <property type="entry name" value="Glycoside hydrolase family 3 C-terminal domain"/>
    <property type="match status" value="2"/>
</dbReference>
<dbReference type="InterPro" id="IPR036881">
    <property type="entry name" value="Glyco_hydro_3_C_sf"/>
</dbReference>
<dbReference type="PRINTS" id="PR00133">
    <property type="entry name" value="GLHYDRLASE3"/>
</dbReference>
<comment type="similarity">
    <text evidence="1">Belongs to the glycosyl hydrolase 3 family.</text>
</comment>
<gene>
    <name evidence="5" type="ORF">U6A24_04845</name>
</gene>
<keyword evidence="2" id="KW-0732">Signal</keyword>
<dbReference type="InterPro" id="IPR026891">
    <property type="entry name" value="Fn3-like"/>
</dbReference>
<evidence type="ECO:0000256" key="3">
    <source>
        <dbReference type="ARBA" id="ARBA00022801"/>
    </source>
</evidence>
<dbReference type="PANTHER" id="PTHR42721">
    <property type="entry name" value="SUGAR HYDROLASE-RELATED"/>
    <property type="match status" value="1"/>
</dbReference>
<feature type="domain" description="PA14" evidence="4">
    <location>
        <begin position="466"/>
        <end position="605"/>
    </location>
</feature>
<dbReference type="Gene3D" id="3.20.20.300">
    <property type="entry name" value="Glycoside hydrolase, family 3, N-terminal domain"/>
    <property type="match status" value="1"/>
</dbReference>
<evidence type="ECO:0000259" key="4">
    <source>
        <dbReference type="PROSITE" id="PS51820"/>
    </source>
</evidence>
<dbReference type="InterPro" id="IPR044993">
    <property type="entry name" value="BXL"/>
</dbReference>
<dbReference type="PROSITE" id="PS51820">
    <property type="entry name" value="PA14"/>
    <property type="match status" value="1"/>
</dbReference>
<protein>
    <submittedName>
        <fullName evidence="5">Glycoside hydrolase family 3 C-terminal domain-containing protein</fullName>
    </submittedName>
</protein>
<dbReference type="Gene3D" id="2.60.40.10">
    <property type="entry name" value="Immunoglobulins"/>
    <property type="match status" value="1"/>
</dbReference>
<dbReference type="Pfam" id="PF14310">
    <property type="entry name" value="Fn3-like"/>
    <property type="match status" value="1"/>
</dbReference>
<keyword evidence="3 5" id="KW-0378">Hydrolase</keyword>
<dbReference type="InterPro" id="IPR037524">
    <property type="entry name" value="PA14/GLEYA"/>
</dbReference>
<dbReference type="Proteomes" id="UP001327027">
    <property type="component" value="Unassembled WGS sequence"/>
</dbReference>
<dbReference type="SMART" id="SM00758">
    <property type="entry name" value="PA14"/>
    <property type="match status" value="1"/>
</dbReference>
<dbReference type="Pfam" id="PF07691">
    <property type="entry name" value="PA14"/>
    <property type="match status" value="1"/>
</dbReference>
<accession>A0ABU5ZRW3</accession>
<organism evidence="5 6">
    <name type="scientific">Aquimarina gracilis</name>
    <dbReference type="NCBI Taxonomy" id="874422"/>
    <lineage>
        <taxon>Bacteria</taxon>
        <taxon>Pseudomonadati</taxon>
        <taxon>Bacteroidota</taxon>
        <taxon>Flavobacteriia</taxon>
        <taxon>Flavobacteriales</taxon>
        <taxon>Flavobacteriaceae</taxon>
        <taxon>Aquimarina</taxon>
    </lineage>
</organism>
<dbReference type="SUPFAM" id="SSF52279">
    <property type="entry name" value="Beta-D-glucan exohydrolase, C-terminal domain"/>
    <property type="match status" value="1"/>
</dbReference>
<dbReference type="SMART" id="SM01217">
    <property type="entry name" value="Fn3_like"/>
    <property type="match status" value="1"/>
</dbReference>
<evidence type="ECO:0000256" key="2">
    <source>
        <dbReference type="ARBA" id="ARBA00022729"/>
    </source>
</evidence>
<evidence type="ECO:0000256" key="1">
    <source>
        <dbReference type="ARBA" id="ARBA00005336"/>
    </source>
</evidence>
<dbReference type="Pfam" id="PF00933">
    <property type="entry name" value="Glyco_hydro_3"/>
    <property type="match status" value="1"/>
</dbReference>
<dbReference type="PANTHER" id="PTHR42721:SF3">
    <property type="entry name" value="BETA-D-XYLOSIDASE 5-RELATED"/>
    <property type="match status" value="1"/>
</dbReference>
<dbReference type="SUPFAM" id="SSF51445">
    <property type="entry name" value="(Trans)glycosidases"/>
    <property type="match status" value="1"/>
</dbReference>
<dbReference type="InterPro" id="IPR011658">
    <property type="entry name" value="PA14_dom"/>
</dbReference>